<dbReference type="InterPro" id="IPR020946">
    <property type="entry name" value="Flavin_mOase-like"/>
</dbReference>
<dbReference type="EMBL" id="JARKHS020000548">
    <property type="protein sequence ID" value="KAK8788704.1"/>
    <property type="molecule type" value="Genomic_DNA"/>
</dbReference>
<dbReference type="GO" id="GO:0050661">
    <property type="term" value="F:NADP binding"/>
    <property type="evidence" value="ECO:0007669"/>
    <property type="project" value="InterPro"/>
</dbReference>
<evidence type="ECO:0000256" key="2">
    <source>
        <dbReference type="ARBA" id="ARBA00022827"/>
    </source>
</evidence>
<organism evidence="5 6">
    <name type="scientific">Amblyomma americanum</name>
    <name type="common">Lone star tick</name>
    <dbReference type="NCBI Taxonomy" id="6943"/>
    <lineage>
        <taxon>Eukaryota</taxon>
        <taxon>Metazoa</taxon>
        <taxon>Ecdysozoa</taxon>
        <taxon>Arthropoda</taxon>
        <taxon>Chelicerata</taxon>
        <taxon>Arachnida</taxon>
        <taxon>Acari</taxon>
        <taxon>Parasitiformes</taxon>
        <taxon>Ixodida</taxon>
        <taxon>Ixodoidea</taxon>
        <taxon>Ixodidae</taxon>
        <taxon>Amblyomminae</taxon>
        <taxon>Amblyomma</taxon>
    </lineage>
</organism>
<comment type="similarity">
    <text evidence="4">Belongs to the FMO family.</text>
</comment>
<dbReference type="InterPro" id="IPR036188">
    <property type="entry name" value="FAD/NAD-bd_sf"/>
</dbReference>
<keyword evidence="6" id="KW-1185">Reference proteome</keyword>
<keyword evidence="4" id="KW-0503">Monooxygenase</keyword>
<evidence type="ECO:0000256" key="1">
    <source>
        <dbReference type="ARBA" id="ARBA00022630"/>
    </source>
</evidence>
<dbReference type="Gene3D" id="3.50.50.60">
    <property type="entry name" value="FAD/NAD(P)-binding domain"/>
    <property type="match status" value="1"/>
</dbReference>
<accession>A0AAQ4FN73</accession>
<evidence type="ECO:0000256" key="4">
    <source>
        <dbReference type="RuleBase" id="RU361177"/>
    </source>
</evidence>
<gene>
    <name evidence="5" type="ORF">V5799_021521</name>
</gene>
<sequence>MDVYVLNQTRLWLYSWLPQSCSSRFVVRVAYGIWDHEALGLVADHGVMTQAIVANQYIDGKIIDGAVKIRGPPQTFTENGLVMDNVEEEVVAVIFATGFSTGLPFPTDAVPRDGERLLL</sequence>
<evidence type="ECO:0000313" key="6">
    <source>
        <dbReference type="Proteomes" id="UP001321473"/>
    </source>
</evidence>
<dbReference type="Proteomes" id="UP001321473">
    <property type="component" value="Unassembled WGS sequence"/>
</dbReference>
<dbReference type="EC" id="1.-.-.-" evidence="4"/>
<dbReference type="GO" id="GO:0050660">
    <property type="term" value="F:flavin adenine dinucleotide binding"/>
    <property type="evidence" value="ECO:0007669"/>
    <property type="project" value="InterPro"/>
</dbReference>
<proteinExistence type="inferred from homology"/>
<name>A0AAQ4FN73_AMBAM</name>
<evidence type="ECO:0000313" key="5">
    <source>
        <dbReference type="EMBL" id="KAK8788704.1"/>
    </source>
</evidence>
<reference evidence="5 6" key="1">
    <citation type="journal article" date="2023" name="Arcadia Sci">
        <title>De novo assembly of a long-read Amblyomma americanum tick genome.</title>
        <authorList>
            <person name="Chou S."/>
            <person name="Poskanzer K.E."/>
            <person name="Rollins M."/>
            <person name="Thuy-Boun P.S."/>
        </authorList>
    </citation>
    <scope>NUCLEOTIDE SEQUENCE [LARGE SCALE GENOMIC DNA]</scope>
    <source>
        <strain evidence="5">F_SG_1</strain>
        <tissue evidence="5">Salivary glands</tissue>
    </source>
</reference>
<protein>
    <recommendedName>
        <fullName evidence="4">Flavin-containing monooxygenase</fullName>
        <ecNumber evidence="4">1.-.-.-</ecNumber>
    </recommendedName>
</protein>
<dbReference type="AlphaFoldDB" id="A0AAQ4FN73"/>
<keyword evidence="1 4" id="KW-0285">Flavoprotein</keyword>
<dbReference type="Pfam" id="PF00743">
    <property type="entry name" value="FMO-like"/>
    <property type="match status" value="1"/>
</dbReference>
<evidence type="ECO:0000256" key="3">
    <source>
        <dbReference type="ARBA" id="ARBA00023002"/>
    </source>
</evidence>
<comment type="cofactor">
    <cofactor evidence="4">
        <name>FAD</name>
        <dbReference type="ChEBI" id="CHEBI:57692"/>
    </cofactor>
</comment>
<comment type="caution">
    <text evidence="5">The sequence shown here is derived from an EMBL/GenBank/DDBJ whole genome shotgun (WGS) entry which is preliminary data.</text>
</comment>
<dbReference type="GO" id="GO:0004499">
    <property type="term" value="F:N,N-dimethylaniline monooxygenase activity"/>
    <property type="evidence" value="ECO:0007669"/>
    <property type="project" value="InterPro"/>
</dbReference>
<keyword evidence="2 4" id="KW-0274">FAD</keyword>
<keyword evidence="3 4" id="KW-0560">Oxidoreductase</keyword>